<dbReference type="Pfam" id="PF22589">
    <property type="entry name" value="SPMIP1"/>
    <property type="match status" value="1"/>
</dbReference>
<accession>A0A2A4K270</accession>
<feature type="domain" description="Sperm microtubule inner protein 1 C-terminal" evidence="1">
    <location>
        <begin position="93"/>
        <end position="186"/>
    </location>
</feature>
<sequence length="204" mass="23795">MPFDDTDPRVQQFLIERHIQDNLHVMRWFLKHKDEMIRRAQSTENTKYYTDEQIRKTAVEANIKSLSKQHEASSRHRRRTAITGSVDATALNPFTMKTDEPSVMKPVDPQESGILYKQLASGGGRKAYLHMRKYKLPEEKYNDCVTSNVYGWALKESLIGISAPKHRRYATFTRDIARHSGVHPDPPHYEPPTERYYKKCIGFE</sequence>
<gene>
    <name evidence="2" type="ORF">B5V51_4403</name>
</gene>
<dbReference type="InterPro" id="IPR054323">
    <property type="entry name" value="SPMIP1_C"/>
</dbReference>
<organism evidence="2">
    <name type="scientific">Heliothis virescens</name>
    <name type="common">Tobacco budworm moth</name>
    <dbReference type="NCBI Taxonomy" id="7102"/>
    <lineage>
        <taxon>Eukaryota</taxon>
        <taxon>Metazoa</taxon>
        <taxon>Ecdysozoa</taxon>
        <taxon>Arthropoda</taxon>
        <taxon>Hexapoda</taxon>
        <taxon>Insecta</taxon>
        <taxon>Pterygota</taxon>
        <taxon>Neoptera</taxon>
        <taxon>Endopterygota</taxon>
        <taxon>Lepidoptera</taxon>
        <taxon>Glossata</taxon>
        <taxon>Ditrysia</taxon>
        <taxon>Noctuoidea</taxon>
        <taxon>Noctuidae</taxon>
        <taxon>Heliothinae</taxon>
        <taxon>Heliothis</taxon>
    </lineage>
</organism>
<dbReference type="EMBL" id="NWSH01000211">
    <property type="protein sequence ID" value="PCG78355.1"/>
    <property type="molecule type" value="Genomic_DNA"/>
</dbReference>
<proteinExistence type="predicted"/>
<evidence type="ECO:0000313" key="2">
    <source>
        <dbReference type="EMBL" id="PCG78355.1"/>
    </source>
</evidence>
<evidence type="ECO:0000259" key="1">
    <source>
        <dbReference type="Pfam" id="PF22589"/>
    </source>
</evidence>
<dbReference type="PANTHER" id="PTHR35826">
    <property type="entry name" value="PROTEIN ATP6V1FNB-LIKE"/>
    <property type="match status" value="1"/>
</dbReference>
<comment type="caution">
    <text evidence="2">The sequence shown here is derived from an EMBL/GenBank/DDBJ whole genome shotgun (WGS) entry which is preliminary data.</text>
</comment>
<dbReference type="PANTHER" id="PTHR35826:SF1">
    <property type="entry name" value="PROTEIN ATP6V1FNB-LIKE"/>
    <property type="match status" value="1"/>
</dbReference>
<reference evidence="2" key="1">
    <citation type="submission" date="2017-09" db="EMBL/GenBank/DDBJ databases">
        <title>Contemporary evolution of a Lepidopteran species, Heliothis virescens, in response to modern agricultural practices.</title>
        <authorList>
            <person name="Fritz M.L."/>
            <person name="Deyonke A.M."/>
            <person name="Papanicolaou A."/>
            <person name="Micinski S."/>
            <person name="Westbrook J."/>
            <person name="Gould F."/>
        </authorList>
    </citation>
    <scope>NUCLEOTIDE SEQUENCE [LARGE SCALE GENOMIC DNA]</scope>
    <source>
        <strain evidence="2">HvINT-</strain>
        <tissue evidence="2">Whole body</tissue>
    </source>
</reference>
<name>A0A2A4K270_HELVI</name>
<protein>
    <recommendedName>
        <fullName evidence="1">Sperm microtubule inner protein 1 C-terminal domain-containing protein</fullName>
    </recommendedName>
</protein>
<dbReference type="AlphaFoldDB" id="A0A2A4K270"/>